<evidence type="ECO:0000259" key="7">
    <source>
        <dbReference type="PROSITE" id="PS50929"/>
    </source>
</evidence>
<dbReference type="InterPro" id="IPR011527">
    <property type="entry name" value="ABC1_TM_dom"/>
</dbReference>
<keyword evidence="9" id="KW-1185">Reference proteome</keyword>
<organism evidence="8 9">
    <name type="scientific">Rosa chinensis</name>
    <name type="common">China rose</name>
    <dbReference type="NCBI Taxonomy" id="74649"/>
    <lineage>
        <taxon>Eukaryota</taxon>
        <taxon>Viridiplantae</taxon>
        <taxon>Streptophyta</taxon>
        <taxon>Embryophyta</taxon>
        <taxon>Tracheophyta</taxon>
        <taxon>Spermatophyta</taxon>
        <taxon>Magnoliopsida</taxon>
        <taxon>eudicotyledons</taxon>
        <taxon>Gunneridae</taxon>
        <taxon>Pentapetalae</taxon>
        <taxon>rosids</taxon>
        <taxon>fabids</taxon>
        <taxon>Rosales</taxon>
        <taxon>Rosaceae</taxon>
        <taxon>Rosoideae</taxon>
        <taxon>Rosoideae incertae sedis</taxon>
        <taxon>Rosa</taxon>
    </lineage>
</organism>
<dbReference type="EC" id="3.6.3.44" evidence="8"/>
<evidence type="ECO:0000256" key="2">
    <source>
        <dbReference type="ARBA" id="ARBA00022692"/>
    </source>
</evidence>
<evidence type="ECO:0000256" key="6">
    <source>
        <dbReference type="ARBA" id="ARBA00023136"/>
    </source>
</evidence>
<reference evidence="8 9" key="1">
    <citation type="journal article" date="2018" name="Nat. Genet.">
        <title>The Rosa genome provides new insights in the design of modern roses.</title>
        <authorList>
            <person name="Bendahmane M."/>
        </authorList>
    </citation>
    <scope>NUCLEOTIDE SEQUENCE [LARGE SCALE GENOMIC DNA]</scope>
    <source>
        <strain evidence="9">cv. Old Blush</strain>
    </source>
</reference>
<evidence type="ECO:0000256" key="3">
    <source>
        <dbReference type="ARBA" id="ARBA00022741"/>
    </source>
</evidence>
<proteinExistence type="predicted"/>
<dbReference type="PANTHER" id="PTHR24223">
    <property type="entry name" value="ATP-BINDING CASSETTE SUB-FAMILY C"/>
    <property type="match status" value="1"/>
</dbReference>
<dbReference type="Gramene" id="PRQ60592">
    <property type="protein sequence ID" value="PRQ60592"/>
    <property type="gene ID" value="RchiOBHm_Chr1g0382981"/>
</dbReference>
<evidence type="ECO:0000313" key="8">
    <source>
        <dbReference type="EMBL" id="PRQ60592.1"/>
    </source>
</evidence>
<dbReference type="PROSITE" id="PS50929">
    <property type="entry name" value="ABC_TM1F"/>
    <property type="match status" value="1"/>
</dbReference>
<keyword evidence="5" id="KW-1133">Transmembrane helix</keyword>
<dbReference type="GO" id="GO:0016020">
    <property type="term" value="C:membrane"/>
    <property type="evidence" value="ECO:0007669"/>
    <property type="project" value="InterPro"/>
</dbReference>
<dbReference type="InterPro" id="IPR050173">
    <property type="entry name" value="ABC_transporter_C-like"/>
</dbReference>
<dbReference type="GO" id="GO:0016787">
    <property type="term" value="F:hydrolase activity"/>
    <property type="evidence" value="ECO:0007669"/>
    <property type="project" value="UniProtKB-KW"/>
</dbReference>
<dbReference type="AlphaFoldDB" id="A0A2P6SPK1"/>
<keyword evidence="6" id="KW-0472">Membrane</keyword>
<dbReference type="InterPro" id="IPR036640">
    <property type="entry name" value="ABC1_TM_sf"/>
</dbReference>
<keyword evidence="2" id="KW-0812">Transmembrane</keyword>
<dbReference type="GO" id="GO:0140359">
    <property type="term" value="F:ABC-type transporter activity"/>
    <property type="evidence" value="ECO:0007669"/>
    <property type="project" value="InterPro"/>
</dbReference>
<evidence type="ECO:0000313" key="9">
    <source>
        <dbReference type="Proteomes" id="UP000238479"/>
    </source>
</evidence>
<evidence type="ECO:0000256" key="5">
    <source>
        <dbReference type="ARBA" id="ARBA00022989"/>
    </source>
</evidence>
<evidence type="ECO:0000256" key="1">
    <source>
        <dbReference type="ARBA" id="ARBA00022448"/>
    </source>
</evidence>
<name>A0A2P6SPK1_ROSCH</name>
<dbReference type="Gene3D" id="1.20.1560.10">
    <property type="entry name" value="ABC transporter type 1, transmembrane domain"/>
    <property type="match status" value="1"/>
</dbReference>
<dbReference type="Proteomes" id="UP000238479">
    <property type="component" value="Chromosome 1"/>
</dbReference>
<comment type="caution">
    <text evidence="8">The sequence shown here is derived from an EMBL/GenBank/DDBJ whole genome shotgun (WGS) entry which is preliminary data.</text>
</comment>
<keyword evidence="4" id="KW-0067">ATP-binding</keyword>
<accession>A0A2P6SPK1</accession>
<protein>
    <submittedName>
        <fullName evidence="8">Putative xenobiotic-transporting ATPase</fullName>
        <ecNumber evidence="8">3.6.3.44</ecNumber>
    </submittedName>
</protein>
<dbReference type="GO" id="GO:0005524">
    <property type="term" value="F:ATP binding"/>
    <property type="evidence" value="ECO:0007669"/>
    <property type="project" value="UniProtKB-KW"/>
</dbReference>
<gene>
    <name evidence="8" type="ORF">RchiOBHm_Chr1g0382981</name>
</gene>
<dbReference type="Pfam" id="PF00664">
    <property type="entry name" value="ABC_membrane"/>
    <property type="match status" value="1"/>
</dbReference>
<keyword evidence="8" id="KW-0378">Hydrolase</keyword>
<feature type="domain" description="ABC transmembrane type-1" evidence="7">
    <location>
        <begin position="21"/>
        <end position="107"/>
    </location>
</feature>
<dbReference type="EMBL" id="PDCK01000039">
    <property type="protein sequence ID" value="PRQ60592.1"/>
    <property type="molecule type" value="Genomic_DNA"/>
</dbReference>
<keyword evidence="1" id="KW-0813">Transport</keyword>
<sequence length="144" mass="15678">MLVIRMLAHCDCSSLAAVVGGLETSKSLFSQLLNSLFCAAISFYDSTSLGRILSRVSSDLNITDLDIPFSIVFACVATMNAYCNLGVLTVVTWQVLFVSIPMVCVAIQLDEFGTTNVILDLYGFCYRPPAPAGTLLANRIKYNY</sequence>
<dbReference type="SUPFAM" id="SSF90123">
    <property type="entry name" value="ABC transporter transmembrane region"/>
    <property type="match status" value="1"/>
</dbReference>
<dbReference type="PANTHER" id="PTHR24223:SF369">
    <property type="entry name" value="ABC TRANSPORTER C FAMILY MEMBER 10"/>
    <property type="match status" value="1"/>
</dbReference>
<keyword evidence="3" id="KW-0547">Nucleotide-binding</keyword>
<evidence type="ECO:0000256" key="4">
    <source>
        <dbReference type="ARBA" id="ARBA00022840"/>
    </source>
</evidence>